<proteinExistence type="predicted"/>
<name>K0RFV5_THAOC</name>
<sequence>SSSASPHWGEARLATFPSHEQLLLEIWRLYMGKTAGCLPPTSSPPWAAAHHSRGGWSSSYHREMLQQVGSRHHTDQALLNGPPPSRHAFAYSVSRRRPVAEVLETTTLSLDGLSGSSRRSVAIMVFLHAPPAWIKSRTIASCGNSVRVSRNRNLTTSILASATAACTRTLIRHSHYMTELCDTSSSYPRFACEPRSARSF</sequence>
<dbReference type="AlphaFoldDB" id="K0RFV5"/>
<protein>
    <submittedName>
        <fullName evidence="1">Uncharacterized protein</fullName>
    </submittedName>
</protein>
<evidence type="ECO:0000313" key="2">
    <source>
        <dbReference type="Proteomes" id="UP000266841"/>
    </source>
</evidence>
<comment type="caution">
    <text evidence="1">The sequence shown here is derived from an EMBL/GenBank/DDBJ whole genome shotgun (WGS) entry which is preliminary data.</text>
</comment>
<gene>
    <name evidence="1" type="ORF">THAOC_28102</name>
</gene>
<accession>K0RFV5</accession>
<organism evidence="1 2">
    <name type="scientific">Thalassiosira oceanica</name>
    <name type="common">Marine diatom</name>
    <dbReference type="NCBI Taxonomy" id="159749"/>
    <lineage>
        <taxon>Eukaryota</taxon>
        <taxon>Sar</taxon>
        <taxon>Stramenopiles</taxon>
        <taxon>Ochrophyta</taxon>
        <taxon>Bacillariophyta</taxon>
        <taxon>Coscinodiscophyceae</taxon>
        <taxon>Thalassiosirophycidae</taxon>
        <taxon>Thalassiosirales</taxon>
        <taxon>Thalassiosiraceae</taxon>
        <taxon>Thalassiosira</taxon>
    </lineage>
</organism>
<dbReference type="Proteomes" id="UP000266841">
    <property type="component" value="Unassembled WGS sequence"/>
</dbReference>
<reference evidence="1 2" key="1">
    <citation type="journal article" date="2012" name="Genome Biol.">
        <title>Genome and low-iron response of an oceanic diatom adapted to chronic iron limitation.</title>
        <authorList>
            <person name="Lommer M."/>
            <person name="Specht M."/>
            <person name="Roy A.S."/>
            <person name="Kraemer L."/>
            <person name="Andreson R."/>
            <person name="Gutowska M.A."/>
            <person name="Wolf J."/>
            <person name="Bergner S.V."/>
            <person name="Schilhabel M.B."/>
            <person name="Klostermeier U.C."/>
            <person name="Beiko R.G."/>
            <person name="Rosenstiel P."/>
            <person name="Hippler M."/>
            <person name="Laroche J."/>
        </authorList>
    </citation>
    <scope>NUCLEOTIDE SEQUENCE [LARGE SCALE GENOMIC DNA]</scope>
    <source>
        <strain evidence="1 2">CCMP1005</strain>
    </source>
</reference>
<evidence type="ECO:0000313" key="1">
    <source>
        <dbReference type="EMBL" id="EJK52603.1"/>
    </source>
</evidence>
<feature type="non-terminal residue" evidence="1">
    <location>
        <position position="1"/>
    </location>
</feature>
<dbReference type="EMBL" id="AGNL01039536">
    <property type="protein sequence ID" value="EJK52603.1"/>
    <property type="molecule type" value="Genomic_DNA"/>
</dbReference>
<keyword evidence="2" id="KW-1185">Reference proteome</keyword>